<protein>
    <submittedName>
        <fullName evidence="1">Uncharacterized protein</fullName>
    </submittedName>
</protein>
<name>A0A9W4DXC0_9ACTN</name>
<dbReference type="EMBL" id="CAJSLV010000081">
    <property type="protein sequence ID" value="CAG6397154.1"/>
    <property type="molecule type" value="Genomic_DNA"/>
</dbReference>
<comment type="caution">
    <text evidence="1">The sequence shown here is derived from an EMBL/GenBank/DDBJ whole genome shotgun (WGS) entry which is preliminary data.</text>
</comment>
<sequence>MTGAATVAPAETVVIENALLRYADDVTGALEALGADRDPQATAFNPGFALPPVDDRLRSYLSACELAVADLGQYQGRRLRLLDLSRNPRARTTKTGPSLMIVARAVEFIQRTGEPVLLVSPSSGNKVTALRDAVLRAYETGLATPEQLGIVVVVPGSSAHKLWDSPLATDPVLRTRNPVVTFDGEDRADVKALAQALVEQHADEILAEFGVHLWYTLEIGNYLVADVIRAAAEEEFLPAAVGRLHVHSVSSAYGLLGHDLGARRRAAAAGGKPTAHYLLVQHLDTADMVLNLYHGSADPAGRPTYTLDEASMLYRQDQDPRFPAATFDPAEILDPTFYTRRPVTSTEMNAIIQRQGGGGIVVSLHEVLQRYPVLRGMLGRVGVKIPVDPRDLREWSLVMALTGILNAIDRGLVEETDILVHGSGTYSTRDFVALPPDRRTAVTDVAGLLEVTRRAVAAGAEAAIGTP</sequence>
<dbReference type="Proteomes" id="UP001152519">
    <property type="component" value="Unassembled WGS sequence"/>
</dbReference>
<organism evidence="1 2">
    <name type="scientific">Actinacidiphila cocklensis</name>
    <dbReference type="NCBI Taxonomy" id="887465"/>
    <lineage>
        <taxon>Bacteria</taxon>
        <taxon>Bacillati</taxon>
        <taxon>Actinomycetota</taxon>
        <taxon>Actinomycetes</taxon>
        <taxon>Kitasatosporales</taxon>
        <taxon>Streptomycetaceae</taxon>
        <taxon>Actinacidiphila</taxon>
    </lineage>
</organism>
<evidence type="ECO:0000313" key="1">
    <source>
        <dbReference type="EMBL" id="CAG6397154.1"/>
    </source>
</evidence>
<dbReference type="AlphaFoldDB" id="A0A9W4DXC0"/>
<evidence type="ECO:0000313" key="2">
    <source>
        <dbReference type="Proteomes" id="UP001152519"/>
    </source>
</evidence>
<proteinExistence type="predicted"/>
<accession>A0A9W4DXC0</accession>
<dbReference type="RefSeq" id="WP_251496682.1">
    <property type="nucleotide sequence ID" value="NZ_CAJSLV010000081.1"/>
</dbReference>
<keyword evidence="2" id="KW-1185">Reference proteome</keyword>
<reference evidence="1" key="1">
    <citation type="submission" date="2021-05" db="EMBL/GenBank/DDBJ databases">
        <authorList>
            <person name="Arsene-Ploetze F."/>
        </authorList>
    </citation>
    <scope>NUCLEOTIDE SEQUENCE</scope>
    <source>
        <strain evidence="1">DSM 42138</strain>
    </source>
</reference>
<dbReference type="InterPro" id="IPR046044">
    <property type="entry name" value="DUF6002"/>
</dbReference>
<gene>
    <name evidence="1" type="ORF">SCOCK_50203</name>
</gene>
<dbReference type="Pfam" id="PF19465">
    <property type="entry name" value="DUF6002"/>
    <property type="match status" value="1"/>
</dbReference>